<dbReference type="Pfam" id="PF01381">
    <property type="entry name" value="HTH_3"/>
    <property type="match status" value="1"/>
</dbReference>
<organism evidence="2 3">
    <name type="scientific">Modestobacter italicus (strain DSM 44449 / CECT 9708 / BC 501)</name>
    <dbReference type="NCBI Taxonomy" id="2732864"/>
    <lineage>
        <taxon>Bacteria</taxon>
        <taxon>Bacillati</taxon>
        <taxon>Actinomycetota</taxon>
        <taxon>Actinomycetes</taxon>
        <taxon>Geodermatophilales</taxon>
        <taxon>Geodermatophilaceae</taxon>
        <taxon>Modestobacter</taxon>
    </lineage>
</organism>
<dbReference type="CDD" id="cd00093">
    <property type="entry name" value="HTH_XRE"/>
    <property type="match status" value="1"/>
</dbReference>
<keyword evidence="3" id="KW-1185">Reference proteome</keyword>
<proteinExistence type="predicted"/>
<dbReference type="STRING" id="477641.MODMU_3265"/>
<dbReference type="Gene3D" id="1.10.260.40">
    <property type="entry name" value="lambda repressor-like DNA-binding domains"/>
    <property type="match status" value="1"/>
</dbReference>
<name>I4EZ65_MODI5</name>
<dbReference type="SMART" id="SM00530">
    <property type="entry name" value="HTH_XRE"/>
    <property type="match status" value="1"/>
</dbReference>
<reference evidence="2 3" key="1">
    <citation type="journal article" date="2012" name="J. Bacteriol.">
        <title>Genome Sequence of Radiation-Resistant Modestobacter marinus Strain BC501, a Representative Actinobacterium That Thrives on Calcareous Stone Surfaces.</title>
        <authorList>
            <person name="Normand P."/>
            <person name="Gury J."/>
            <person name="Pujic P."/>
            <person name="Chouaia B."/>
            <person name="Crotti E."/>
            <person name="Brusetti L."/>
            <person name="Daffonchio D."/>
            <person name="Vacherie B."/>
            <person name="Barbe V."/>
            <person name="Medigue C."/>
            <person name="Calteau A."/>
            <person name="Ghodhbane-Gtari F."/>
            <person name="Essoussi I."/>
            <person name="Nouioui I."/>
            <person name="Abbassi-Ghozzi I."/>
            <person name="Gtari M."/>
        </authorList>
    </citation>
    <scope>NUCLEOTIDE SEQUENCE [LARGE SCALE GENOMIC DNA]</scope>
    <source>
        <strain evidence="3">BC 501</strain>
    </source>
</reference>
<dbReference type="PANTHER" id="PTHR35010:SF4">
    <property type="entry name" value="BLL5781 PROTEIN"/>
    <property type="match status" value="1"/>
</dbReference>
<dbReference type="InterPro" id="IPR010982">
    <property type="entry name" value="Lambda_DNA-bd_dom_sf"/>
</dbReference>
<sequence length="265" mass="28827">MTSSRTTSRGAGDLLRHWRQQRRRSQLDLALDAGVSARHLSFVETGRARPSSGLLLALAEQLEVPLRERNALLLAAGYAPAYSETALEGEQAAAVRESLAHLLAGHEPYPAVVFDRYGDVVLTNRAVGPLLEGADPALLGPPVNVYRLGLHPGGLAPRIRDRAGWTAHLVHRLTRLERLTGDRRLTRLLAEVRGYPGVVEALAARPPGNELLMTVQLASPDGELALHTTVTSFGDPHDVTLSELAVESFFPADERTRELLRSRAT</sequence>
<dbReference type="InterPro" id="IPR041413">
    <property type="entry name" value="MLTR_LBD"/>
</dbReference>
<protein>
    <submittedName>
        <fullName evidence="2">Transcriptional regulator, XRE family</fullName>
    </submittedName>
</protein>
<evidence type="ECO:0000313" key="3">
    <source>
        <dbReference type="Proteomes" id="UP000006461"/>
    </source>
</evidence>
<dbReference type="OMA" id="QHEPFPA"/>
<evidence type="ECO:0000259" key="1">
    <source>
        <dbReference type="PROSITE" id="PS50943"/>
    </source>
</evidence>
<dbReference type="GO" id="GO:0003677">
    <property type="term" value="F:DNA binding"/>
    <property type="evidence" value="ECO:0007669"/>
    <property type="project" value="InterPro"/>
</dbReference>
<dbReference type="Proteomes" id="UP000006461">
    <property type="component" value="Chromosome"/>
</dbReference>
<dbReference type="HOGENOM" id="CLU_083309_0_0_11"/>
<dbReference type="KEGG" id="mmar:MODMU_3265"/>
<dbReference type="OrthoDB" id="2959414at2"/>
<dbReference type="EMBL" id="FO203431">
    <property type="protein sequence ID" value="CCH88678.1"/>
    <property type="molecule type" value="Genomic_DNA"/>
</dbReference>
<dbReference type="PANTHER" id="PTHR35010">
    <property type="entry name" value="BLL4672 PROTEIN-RELATED"/>
    <property type="match status" value="1"/>
</dbReference>
<dbReference type="SUPFAM" id="SSF47413">
    <property type="entry name" value="lambda repressor-like DNA-binding domains"/>
    <property type="match status" value="1"/>
</dbReference>
<evidence type="ECO:0000313" key="2">
    <source>
        <dbReference type="EMBL" id="CCH88678.1"/>
    </source>
</evidence>
<gene>
    <name evidence="2" type="ordered locus">MODMU_3265</name>
</gene>
<dbReference type="Pfam" id="PF17765">
    <property type="entry name" value="MLTR_LBD"/>
    <property type="match status" value="1"/>
</dbReference>
<dbReference type="PATRIC" id="fig|477641.3.peg.3089"/>
<dbReference type="Gene3D" id="3.30.450.180">
    <property type="match status" value="1"/>
</dbReference>
<accession>I4EZ65</accession>
<dbReference type="PROSITE" id="PS50943">
    <property type="entry name" value="HTH_CROC1"/>
    <property type="match status" value="1"/>
</dbReference>
<dbReference type="AlphaFoldDB" id="I4EZ65"/>
<feature type="domain" description="HTH cro/C1-type" evidence="1">
    <location>
        <begin position="15"/>
        <end position="69"/>
    </location>
</feature>
<dbReference type="InterPro" id="IPR001387">
    <property type="entry name" value="Cro/C1-type_HTH"/>
</dbReference>
<dbReference type="eggNOG" id="COG1396">
    <property type="taxonomic scope" value="Bacteria"/>
</dbReference>